<feature type="transmembrane region" description="Helical" evidence="1">
    <location>
        <begin position="456"/>
        <end position="477"/>
    </location>
</feature>
<reference evidence="2" key="1">
    <citation type="submission" date="2015-01" db="EMBL/GenBank/DDBJ databases">
        <title>The Genome Sequence of Cladophialophora bantiana CBS 173.52.</title>
        <authorList>
            <consortium name="The Broad Institute Genomics Platform"/>
            <person name="Cuomo C."/>
            <person name="de Hoog S."/>
            <person name="Gorbushina A."/>
            <person name="Stielow B."/>
            <person name="Teixiera M."/>
            <person name="Abouelleil A."/>
            <person name="Chapman S.B."/>
            <person name="Priest M."/>
            <person name="Young S.K."/>
            <person name="Wortman J."/>
            <person name="Nusbaum C."/>
            <person name="Birren B."/>
        </authorList>
    </citation>
    <scope>NUCLEOTIDE SEQUENCE [LARGE SCALE GENOMIC DNA]</scope>
    <source>
        <strain evidence="2">CBS 173.52</strain>
    </source>
</reference>
<dbReference type="InterPro" id="IPR021840">
    <property type="entry name" value="DUF3433"/>
</dbReference>
<gene>
    <name evidence="2" type="ORF">Z519_07533</name>
</gene>
<sequence length="582" mass="64488">MWRSWSLKSWSLIVIITIDCAIIAVVAVLLTFSQKDDGFVSVADQSVSSSGSSQQISWQQGLLWTALPSVLLTLYRFYYDSVVTALLNEVPFAELYSDKGTSVRKSLMLDYRTYPSIYAWVFAFRNRHWLHGSSMLLGWIVSLFIVPFSARLMAPSYVNLDRQTPVSLTTIFDSSSINSSIDYSSILDTVSAARVHGGNLPPWTDGEFAFPAVDLSPMSEDPNGVSVALNIQAYSAYLECRSLTDYQIDRLDADEGSTITFSATDRGCDVEIKGGVSGGSTTYLKTSSKLFCPGGTGFSRLVVFIGSYDGDAPYLLSNLSLISCMPLYRMTPGYLNITRAISNAPLLAFSPDEEHTSDARFDTWASFESDLQNVQRFTPGSPDFTSSLGTVVLAYSRMKYPSNWISAEHMILSISTIFTTVFAFLAATVANKPTSGVTTASATLTSSENRLHVVPWIAYAFFAIFAILVFQASLTLLHVRRHPTFLQEEPKGLLSSADIVSNSPSLDRVVAAAQADREYKGRICAYMEKRYDIDRTRCWVTRDGSDENTIVVNDLQPKEAKGSRRKWVWGIPLRNLSRSRVK</sequence>
<feature type="transmembrane region" description="Helical" evidence="1">
    <location>
        <begin position="407"/>
        <end position="430"/>
    </location>
</feature>
<dbReference type="Pfam" id="PF11915">
    <property type="entry name" value="DUF3433"/>
    <property type="match status" value="1"/>
</dbReference>
<feature type="transmembrane region" description="Helical" evidence="1">
    <location>
        <begin position="12"/>
        <end position="32"/>
    </location>
</feature>
<dbReference type="AlphaFoldDB" id="A0A0D2ENK3"/>
<proteinExistence type="predicted"/>
<dbReference type="GeneID" id="27700461"/>
<keyword evidence="1" id="KW-0812">Transmembrane</keyword>
<dbReference type="OrthoDB" id="3522351at2759"/>
<feature type="transmembrane region" description="Helical" evidence="1">
    <location>
        <begin position="136"/>
        <end position="154"/>
    </location>
</feature>
<organism evidence="2 3">
    <name type="scientific">Cladophialophora bantiana (strain ATCC 10958 / CBS 173.52 / CDC B-1940 / NIH 8579)</name>
    <name type="common">Xylohypha bantiana</name>
    <dbReference type="NCBI Taxonomy" id="1442370"/>
    <lineage>
        <taxon>Eukaryota</taxon>
        <taxon>Fungi</taxon>
        <taxon>Dikarya</taxon>
        <taxon>Ascomycota</taxon>
        <taxon>Pezizomycotina</taxon>
        <taxon>Eurotiomycetes</taxon>
        <taxon>Chaetothyriomycetidae</taxon>
        <taxon>Chaetothyriales</taxon>
        <taxon>Herpotrichiellaceae</taxon>
        <taxon>Cladophialophora</taxon>
    </lineage>
</organism>
<evidence type="ECO:0000313" key="2">
    <source>
        <dbReference type="EMBL" id="KIW91566.1"/>
    </source>
</evidence>
<dbReference type="VEuPathDB" id="FungiDB:Z519_07533"/>
<evidence type="ECO:0000256" key="1">
    <source>
        <dbReference type="SAM" id="Phobius"/>
    </source>
</evidence>
<keyword evidence="1" id="KW-0472">Membrane</keyword>
<dbReference type="EMBL" id="KN846990">
    <property type="protein sequence ID" value="KIW91566.1"/>
    <property type="molecule type" value="Genomic_DNA"/>
</dbReference>
<keyword evidence="1" id="KW-1133">Transmembrane helix</keyword>
<accession>A0A0D2ENK3</accession>
<dbReference type="Proteomes" id="UP000053789">
    <property type="component" value="Unassembled WGS sequence"/>
</dbReference>
<dbReference type="HOGENOM" id="CLU_019838_0_0_1"/>
<keyword evidence="3" id="KW-1185">Reference proteome</keyword>
<protein>
    <submittedName>
        <fullName evidence="2">Uncharacterized protein</fullName>
    </submittedName>
</protein>
<evidence type="ECO:0000313" key="3">
    <source>
        <dbReference type="Proteomes" id="UP000053789"/>
    </source>
</evidence>
<dbReference type="RefSeq" id="XP_016618235.1">
    <property type="nucleotide sequence ID" value="XM_016765266.1"/>
</dbReference>
<dbReference type="PANTHER" id="PTHR37544">
    <property type="entry name" value="SPRAY-RELATED"/>
    <property type="match status" value="1"/>
</dbReference>
<name>A0A0D2ENK3_CLAB1</name>